<dbReference type="InterPro" id="IPR050807">
    <property type="entry name" value="TransReg_Diox_bact_type"/>
</dbReference>
<comment type="caution">
    <text evidence="3">The sequence shown here is derived from an EMBL/GenBank/DDBJ whole genome shotgun (WGS) entry which is preliminary data.</text>
</comment>
<dbReference type="Pfam" id="PF13560">
    <property type="entry name" value="HTH_31"/>
    <property type="match status" value="1"/>
</dbReference>
<dbReference type="Gene3D" id="1.10.260.40">
    <property type="entry name" value="lambda repressor-like DNA-binding domains"/>
    <property type="match status" value="1"/>
</dbReference>
<dbReference type="SMART" id="SM00530">
    <property type="entry name" value="HTH_XRE"/>
    <property type="match status" value="1"/>
</dbReference>
<dbReference type="SUPFAM" id="SSF47413">
    <property type="entry name" value="lambda repressor-like DNA-binding domains"/>
    <property type="match status" value="1"/>
</dbReference>
<dbReference type="PANTHER" id="PTHR46797:SF1">
    <property type="entry name" value="METHYLPHOSPHONATE SYNTHASE"/>
    <property type="match status" value="1"/>
</dbReference>
<dbReference type="InterPro" id="IPR010982">
    <property type="entry name" value="Lambda_DNA-bd_dom_sf"/>
</dbReference>
<dbReference type="GO" id="GO:0005829">
    <property type="term" value="C:cytosol"/>
    <property type="evidence" value="ECO:0007669"/>
    <property type="project" value="TreeGrafter"/>
</dbReference>
<gene>
    <name evidence="3" type="primary">ddrOP3</name>
    <name evidence="3" type="ORF">Mrose_03396</name>
</gene>
<keyword evidence="1" id="KW-0238">DNA-binding</keyword>
<protein>
    <submittedName>
        <fullName evidence="3">HTH-type transcriptional regulator DdrOP3</fullName>
    </submittedName>
</protein>
<sequence length="130" mass="14654">MTLGERLRSFRQNRFPSLRKAAEAAGVSVAYLSKLESDEAGNPTLEVLNRLASAYGVTLEELTGGGPGPAPAQALPPSLEEFVREYRERYPELGDPDWQRMLLGIRLRGKYPERGEDWHILFLQLKRALE</sequence>
<dbReference type="AlphaFoldDB" id="A0A399EJL9"/>
<dbReference type="CDD" id="cd00093">
    <property type="entry name" value="HTH_XRE"/>
    <property type="match status" value="1"/>
</dbReference>
<dbReference type="InterPro" id="IPR001387">
    <property type="entry name" value="Cro/C1-type_HTH"/>
</dbReference>
<feature type="domain" description="HTH cro/C1-type" evidence="2">
    <location>
        <begin position="7"/>
        <end position="62"/>
    </location>
</feature>
<dbReference type="OrthoDB" id="337567at2"/>
<accession>A0A399EJL9</accession>
<dbReference type="Proteomes" id="UP000265341">
    <property type="component" value="Unassembled WGS sequence"/>
</dbReference>
<dbReference type="PROSITE" id="PS50943">
    <property type="entry name" value="HTH_CROC1"/>
    <property type="match status" value="1"/>
</dbReference>
<dbReference type="GO" id="GO:0003700">
    <property type="term" value="F:DNA-binding transcription factor activity"/>
    <property type="evidence" value="ECO:0007669"/>
    <property type="project" value="TreeGrafter"/>
</dbReference>
<evidence type="ECO:0000313" key="4">
    <source>
        <dbReference type="Proteomes" id="UP000265341"/>
    </source>
</evidence>
<evidence type="ECO:0000259" key="2">
    <source>
        <dbReference type="PROSITE" id="PS50943"/>
    </source>
</evidence>
<dbReference type="EMBL" id="QWLA01000109">
    <property type="protein sequence ID" value="RIH82351.1"/>
    <property type="molecule type" value="Genomic_DNA"/>
</dbReference>
<dbReference type="PANTHER" id="PTHR46797">
    <property type="entry name" value="HTH-TYPE TRANSCRIPTIONAL REGULATOR"/>
    <property type="match status" value="1"/>
</dbReference>
<name>A0A399EJL9_9DEIN</name>
<proteinExistence type="predicted"/>
<evidence type="ECO:0000256" key="1">
    <source>
        <dbReference type="ARBA" id="ARBA00023125"/>
    </source>
</evidence>
<reference evidence="3 4" key="1">
    <citation type="submission" date="2018-08" db="EMBL/GenBank/DDBJ databases">
        <title>Meiothermus roseus NBRC 110900 genome sequencing project.</title>
        <authorList>
            <person name="Da Costa M.S."/>
            <person name="Albuquerque L."/>
            <person name="Raposo P."/>
            <person name="Froufe H.J.C."/>
            <person name="Barroso C.S."/>
            <person name="Egas C."/>
        </authorList>
    </citation>
    <scope>NUCLEOTIDE SEQUENCE [LARGE SCALE GENOMIC DNA]</scope>
    <source>
        <strain evidence="3 4">NBRC 110900</strain>
    </source>
</reference>
<dbReference type="GO" id="GO:0003677">
    <property type="term" value="F:DNA binding"/>
    <property type="evidence" value="ECO:0007669"/>
    <property type="project" value="UniProtKB-KW"/>
</dbReference>
<organism evidence="3 4">
    <name type="scientific">Calidithermus roseus</name>
    <dbReference type="NCBI Taxonomy" id="1644118"/>
    <lineage>
        <taxon>Bacteria</taxon>
        <taxon>Thermotogati</taxon>
        <taxon>Deinococcota</taxon>
        <taxon>Deinococci</taxon>
        <taxon>Thermales</taxon>
        <taxon>Thermaceae</taxon>
        <taxon>Calidithermus</taxon>
    </lineage>
</organism>
<keyword evidence="4" id="KW-1185">Reference proteome</keyword>
<evidence type="ECO:0000313" key="3">
    <source>
        <dbReference type="EMBL" id="RIH82351.1"/>
    </source>
</evidence>